<dbReference type="AlphaFoldDB" id="A0AAV3UY04"/>
<dbReference type="Gene3D" id="2.60.120.10">
    <property type="entry name" value="Jelly Rolls"/>
    <property type="match status" value="1"/>
</dbReference>
<dbReference type="Proteomes" id="UP000006320">
    <property type="component" value="Unassembled WGS sequence"/>
</dbReference>
<dbReference type="InterPro" id="IPR014710">
    <property type="entry name" value="RmlC-like_jellyroll"/>
</dbReference>
<protein>
    <submittedName>
        <fullName evidence="2">Pectin degradation protein kdgF</fullName>
    </submittedName>
</protein>
<dbReference type="InterPro" id="IPR025499">
    <property type="entry name" value="KdgF"/>
</dbReference>
<dbReference type="EMBL" id="BAEM01000063">
    <property type="protein sequence ID" value="GAC12609.1"/>
    <property type="molecule type" value="Genomic_DNA"/>
</dbReference>
<evidence type="ECO:0000313" key="3">
    <source>
        <dbReference type="Proteomes" id="UP000006320"/>
    </source>
</evidence>
<dbReference type="InterPro" id="IPR013096">
    <property type="entry name" value="Cupin_2"/>
</dbReference>
<feature type="domain" description="Cupin type-2" evidence="1">
    <location>
        <begin position="33"/>
        <end position="88"/>
    </location>
</feature>
<dbReference type="CDD" id="cd02238">
    <property type="entry name" value="cupin_KdgF"/>
    <property type="match status" value="1"/>
</dbReference>
<dbReference type="InterPro" id="IPR052535">
    <property type="entry name" value="Bacilysin_H2HPP_isomerase"/>
</dbReference>
<accession>A0AAV3UY04</accession>
<dbReference type="PANTHER" id="PTHR40112:SF1">
    <property type="entry name" value="H2HPP ISOMERASE"/>
    <property type="match status" value="1"/>
</dbReference>
<proteinExistence type="predicted"/>
<sequence length="104" mass="11735">MNTQVREIEDLGEGIKRQILAYNKDIMAVKVWFDKGAIGYAHKHHHTQITYVEEGEFIFTIAGKERILKSGDSCIIPPNVEHGTTTTTGGLLIDTFSPMREDFL</sequence>
<comment type="caution">
    <text evidence="2">The sequence shown here is derived from an EMBL/GenBank/DDBJ whole genome shotgun (WGS) entry which is preliminary data.</text>
</comment>
<gene>
    <name evidence="2" type="primary">kdgF</name>
    <name evidence="2" type="ORF">GCHA_4692</name>
</gene>
<dbReference type="RefSeq" id="WP_007992317.1">
    <property type="nucleotide sequence ID" value="NZ_BAEM01000063.1"/>
</dbReference>
<dbReference type="Pfam" id="PF07883">
    <property type="entry name" value="Cupin_2"/>
    <property type="match status" value="1"/>
</dbReference>
<dbReference type="PIRSF" id="PIRSF029883">
    <property type="entry name" value="KdgF"/>
    <property type="match status" value="1"/>
</dbReference>
<evidence type="ECO:0000259" key="1">
    <source>
        <dbReference type="Pfam" id="PF07883"/>
    </source>
</evidence>
<dbReference type="PANTHER" id="PTHR40112">
    <property type="entry name" value="H2HPP ISOMERASE"/>
    <property type="match status" value="1"/>
</dbReference>
<reference evidence="2 3" key="1">
    <citation type="journal article" date="2017" name="Antonie Van Leeuwenhoek">
        <title>Rhizobium rhizosphaerae sp. nov., a novel species isolated from rice rhizosphere.</title>
        <authorList>
            <person name="Zhao J.J."/>
            <person name="Zhang J."/>
            <person name="Zhang R.J."/>
            <person name="Zhang C.W."/>
            <person name="Yin H.Q."/>
            <person name="Zhang X.X."/>
        </authorList>
    </citation>
    <scope>NUCLEOTIDE SEQUENCE [LARGE SCALE GENOMIC DNA]</scope>
    <source>
        <strain evidence="2 3">S18K6</strain>
    </source>
</reference>
<name>A0AAV3UY04_9ALTE</name>
<dbReference type="SUPFAM" id="SSF51182">
    <property type="entry name" value="RmlC-like cupins"/>
    <property type="match status" value="1"/>
</dbReference>
<organism evidence="2 3">
    <name type="scientific">Paraglaciecola chathamensis S18K6</name>
    <dbReference type="NCBI Taxonomy" id="1127672"/>
    <lineage>
        <taxon>Bacteria</taxon>
        <taxon>Pseudomonadati</taxon>
        <taxon>Pseudomonadota</taxon>
        <taxon>Gammaproteobacteria</taxon>
        <taxon>Alteromonadales</taxon>
        <taxon>Alteromonadaceae</taxon>
        <taxon>Paraglaciecola</taxon>
    </lineage>
</organism>
<dbReference type="InterPro" id="IPR011051">
    <property type="entry name" value="RmlC_Cupin_sf"/>
</dbReference>
<evidence type="ECO:0000313" key="2">
    <source>
        <dbReference type="EMBL" id="GAC12609.1"/>
    </source>
</evidence>